<gene>
    <name evidence="2" type="ORF">GCM10009727_73010</name>
</gene>
<evidence type="ECO:0000313" key="3">
    <source>
        <dbReference type="Proteomes" id="UP001501020"/>
    </source>
</evidence>
<evidence type="ECO:0000313" key="2">
    <source>
        <dbReference type="EMBL" id="GAA2160173.1"/>
    </source>
</evidence>
<organism evidence="2 3">
    <name type="scientific">Actinomadura napierensis</name>
    <dbReference type="NCBI Taxonomy" id="267854"/>
    <lineage>
        <taxon>Bacteria</taxon>
        <taxon>Bacillati</taxon>
        <taxon>Actinomycetota</taxon>
        <taxon>Actinomycetes</taxon>
        <taxon>Streptosporangiales</taxon>
        <taxon>Thermomonosporaceae</taxon>
        <taxon>Actinomadura</taxon>
    </lineage>
</organism>
<comment type="caution">
    <text evidence="2">The sequence shown here is derived from an EMBL/GenBank/DDBJ whole genome shotgun (WGS) entry which is preliminary data.</text>
</comment>
<reference evidence="3" key="1">
    <citation type="journal article" date="2019" name="Int. J. Syst. Evol. Microbiol.">
        <title>The Global Catalogue of Microorganisms (GCM) 10K type strain sequencing project: providing services to taxonomists for standard genome sequencing and annotation.</title>
        <authorList>
            <consortium name="The Broad Institute Genomics Platform"/>
            <consortium name="The Broad Institute Genome Sequencing Center for Infectious Disease"/>
            <person name="Wu L."/>
            <person name="Ma J."/>
        </authorList>
    </citation>
    <scope>NUCLEOTIDE SEQUENCE [LARGE SCALE GENOMIC DNA]</scope>
    <source>
        <strain evidence="3">JCM 13850</strain>
    </source>
</reference>
<dbReference type="Pfam" id="PF12728">
    <property type="entry name" value="HTH_17"/>
    <property type="match status" value="1"/>
</dbReference>
<protein>
    <submittedName>
        <fullName evidence="2">Helix-turn-helix domain-containing protein</fullName>
    </submittedName>
</protein>
<proteinExistence type="predicted"/>
<accession>A0ABP5M5D5</accession>
<evidence type="ECO:0000259" key="1">
    <source>
        <dbReference type="Pfam" id="PF12728"/>
    </source>
</evidence>
<sequence>MQHMKYSDLADLPTVVDITTAARALGLSRSYAYYLAKHDKFPCKVIRIGACYRVPASALRALLSPDETPAVTT</sequence>
<name>A0ABP5M5D5_9ACTN</name>
<dbReference type="Proteomes" id="UP001501020">
    <property type="component" value="Unassembled WGS sequence"/>
</dbReference>
<feature type="domain" description="Helix-turn-helix" evidence="1">
    <location>
        <begin position="17"/>
        <end position="63"/>
    </location>
</feature>
<dbReference type="InterPro" id="IPR041657">
    <property type="entry name" value="HTH_17"/>
</dbReference>
<keyword evidence="3" id="KW-1185">Reference proteome</keyword>
<dbReference type="EMBL" id="BAAAMR010000090">
    <property type="protein sequence ID" value="GAA2160173.1"/>
    <property type="molecule type" value="Genomic_DNA"/>
</dbReference>